<feature type="compositionally biased region" description="Polar residues" evidence="1">
    <location>
        <begin position="1"/>
        <end position="27"/>
    </location>
</feature>
<keyword evidence="3" id="KW-1185">Reference proteome</keyword>
<name>A0AAV5UMH6_9BILA</name>
<comment type="caution">
    <text evidence="2">The sequence shown here is derived from an EMBL/GenBank/DDBJ whole genome shotgun (WGS) entry which is preliminary data.</text>
</comment>
<evidence type="ECO:0000256" key="1">
    <source>
        <dbReference type="SAM" id="MobiDB-lite"/>
    </source>
</evidence>
<protein>
    <submittedName>
        <fullName evidence="2">Uncharacterized protein</fullName>
    </submittedName>
</protein>
<proteinExistence type="predicted"/>
<gene>
    <name evidence="2" type="ORF">PENTCL1PPCAC_29961</name>
</gene>
<dbReference type="AlphaFoldDB" id="A0AAV5UMH6"/>
<accession>A0AAV5UMH6</accession>
<reference evidence="2" key="1">
    <citation type="submission" date="2023-10" db="EMBL/GenBank/DDBJ databases">
        <title>Genome assembly of Pristionchus species.</title>
        <authorList>
            <person name="Yoshida K."/>
            <person name="Sommer R.J."/>
        </authorList>
    </citation>
    <scope>NUCLEOTIDE SEQUENCE</scope>
    <source>
        <strain evidence="2">RS0144</strain>
    </source>
</reference>
<feature type="non-terminal residue" evidence="2">
    <location>
        <position position="1"/>
    </location>
</feature>
<feature type="compositionally biased region" description="Basic and acidic residues" evidence="1">
    <location>
        <begin position="39"/>
        <end position="55"/>
    </location>
</feature>
<sequence>SSTTDATTRESSISPTSASERSPTRSLLRTLPMASRFSDGTRWERSTWKPSREMKTPNASKLKKESLP</sequence>
<feature type="region of interest" description="Disordered" evidence="1">
    <location>
        <begin position="1"/>
        <end position="68"/>
    </location>
</feature>
<organism evidence="2 3">
    <name type="scientific">Pristionchus entomophagus</name>
    <dbReference type="NCBI Taxonomy" id="358040"/>
    <lineage>
        <taxon>Eukaryota</taxon>
        <taxon>Metazoa</taxon>
        <taxon>Ecdysozoa</taxon>
        <taxon>Nematoda</taxon>
        <taxon>Chromadorea</taxon>
        <taxon>Rhabditida</taxon>
        <taxon>Rhabditina</taxon>
        <taxon>Diplogasteromorpha</taxon>
        <taxon>Diplogasteroidea</taxon>
        <taxon>Neodiplogasteridae</taxon>
        <taxon>Pristionchus</taxon>
    </lineage>
</organism>
<evidence type="ECO:0000313" key="2">
    <source>
        <dbReference type="EMBL" id="GMT07787.1"/>
    </source>
</evidence>
<dbReference type="EMBL" id="BTSX01000006">
    <property type="protein sequence ID" value="GMT07787.1"/>
    <property type="molecule type" value="Genomic_DNA"/>
</dbReference>
<evidence type="ECO:0000313" key="3">
    <source>
        <dbReference type="Proteomes" id="UP001432027"/>
    </source>
</evidence>
<dbReference type="Proteomes" id="UP001432027">
    <property type="component" value="Unassembled WGS sequence"/>
</dbReference>